<organism evidence="6 7">
    <name type="scientific">Micromonospora sagamiensis</name>
    <dbReference type="NCBI Taxonomy" id="47875"/>
    <lineage>
        <taxon>Bacteria</taxon>
        <taxon>Bacillati</taxon>
        <taxon>Actinomycetota</taxon>
        <taxon>Actinomycetes</taxon>
        <taxon>Micromonosporales</taxon>
        <taxon>Micromonosporaceae</taxon>
        <taxon>Micromonospora</taxon>
    </lineage>
</organism>
<keyword evidence="3" id="KW-0812">Transmembrane</keyword>
<dbReference type="GO" id="GO:0005886">
    <property type="term" value="C:plasma membrane"/>
    <property type="evidence" value="ECO:0007669"/>
    <property type="project" value="UniProtKB-SubCell"/>
</dbReference>
<dbReference type="PANTHER" id="PTHR23513">
    <property type="entry name" value="INTEGRAL MEMBRANE EFFLUX PROTEIN-RELATED"/>
    <property type="match status" value="1"/>
</dbReference>
<keyword evidence="7" id="KW-1185">Reference proteome</keyword>
<evidence type="ECO:0000256" key="1">
    <source>
        <dbReference type="ARBA" id="ARBA00004651"/>
    </source>
</evidence>
<keyword evidence="4" id="KW-1133">Transmembrane helix</keyword>
<evidence type="ECO:0000313" key="7">
    <source>
        <dbReference type="Proteomes" id="UP000319728"/>
    </source>
</evidence>
<evidence type="ECO:0000313" key="6">
    <source>
        <dbReference type="EMBL" id="TWJ28412.1"/>
    </source>
</evidence>
<dbReference type="RefSeq" id="WP_145816702.1">
    <property type="nucleotide sequence ID" value="NZ_AP023438.1"/>
</dbReference>
<sequence>MIEALKWLTGRGIMSHTHMGGGPVLGKATGVDRAWGDLRLVATAHAVSTFGSFLNLVALGLFVLHLTGSTVQTGAFMAVRLTAGFLTGPVAGRLAGRHRRPYLMIGADLVSAGMLVLLVTAPADARTTVLYGLAVALGAGQTLWGVAMRAHLPTMVGPDRLTRANGLVVTLRSVGMLLGFASAGVLVGWLGYHVAFLVDAATYLLSALLLLPVARRTAAIGRPATAGRPAVDGRAPGRFGLLRAVAPVVPAMIAVRAADALGSASHNVGLPVYATLVRPDSPATFAAVFTTAWAAGSLLAGRWAARRARRVGRGPTELPFGVATCLMSVCFVLAFTGLPVWLLVPVTLAAGAADGYAEINYTTRLQAVDADLRARLFGFASAAQNAGFGLGMIICAVLLDRFPPLPVVGVAHGLALAAALAFLVVHVRLRAAARRPPAEVAP</sequence>
<dbReference type="PANTHER" id="PTHR23513:SF11">
    <property type="entry name" value="STAPHYLOFERRIN A TRANSPORTER"/>
    <property type="match status" value="1"/>
</dbReference>
<dbReference type="SUPFAM" id="SSF103473">
    <property type="entry name" value="MFS general substrate transporter"/>
    <property type="match status" value="1"/>
</dbReference>
<name>A0A562WDQ9_9ACTN</name>
<evidence type="ECO:0000256" key="4">
    <source>
        <dbReference type="ARBA" id="ARBA00022989"/>
    </source>
</evidence>
<comment type="caution">
    <text evidence="6">The sequence shown here is derived from an EMBL/GenBank/DDBJ whole genome shotgun (WGS) entry which is preliminary data.</text>
</comment>
<evidence type="ECO:0000256" key="3">
    <source>
        <dbReference type="ARBA" id="ARBA00022692"/>
    </source>
</evidence>
<dbReference type="CDD" id="cd06173">
    <property type="entry name" value="MFS_MefA_like"/>
    <property type="match status" value="1"/>
</dbReference>
<proteinExistence type="predicted"/>
<reference evidence="6 7" key="1">
    <citation type="submission" date="2019-07" db="EMBL/GenBank/DDBJ databases">
        <title>R&amp;d 2014.</title>
        <authorList>
            <person name="Klenk H.-P."/>
        </authorList>
    </citation>
    <scope>NUCLEOTIDE SEQUENCE [LARGE SCALE GENOMIC DNA]</scope>
    <source>
        <strain evidence="6 7">DSM 43912</strain>
    </source>
</reference>
<accession>A0A562WDQ9</accession>
<protein>
    <submittedName>
        <fullName evidence="6">Putative MFS family arabinose efflux permease</fullName>
    </submittedName>
</protein>
<dbReference type="Pfam" id="PF07690">
    <property type="entry name" value="MFS_1"/>
    <property type="match status" value="1"/>
</dbReference>
<dbReference type="EMBL" id="VLLP01000001">
    <property type="protein sequence ID" value="TWJ28412.1"/>
    <property type="molecule type" value="Genomic_DNA"/>
</dbReference>
<evidence type="ECO:0000256" key="5">
    <source>
        <dbReference type="ARBA" id="ARBA00023136"/>
    </source>
</evidence>
<dbReference type="Proteomes" id="UP000319728">
    <property type="component" value="Unassembled WGS sequence"/>
</dbReference>
<dbReference type="InterPro" id="IPR036259">
    <property type="entry name" value="MFS_trans_sf"/>
</dbReference>
<gene>
    <name evidence="6" type="ORF">JD81_01916</name>
</gene>
<evidence type="ECO:0000256" key="2">
    <source>
        <dbReference type="ARBA" id="ARBA00022475"/>
    </source>
</evidence>
<keyword evidence="5" id="KW-0472">Membrane</keyword>
<dbReference type="OrthoDB" id="3814140at2"/>
<dbReference type="GO" id="GO:0022857">
    <property type="term" value="F:transmembrane transporter activity"/>
    <property type="evidence" value="ECO:0007669"/>
    <property type="project" value="InterPro"/>
</dbReference>
<dbReference type="Gene3D" id="1.20.1250.20">
    <property type="entry name" value="MFS general substrate transporter like domains"/>
    <property type="match status" value="1"/>
</dbReference>
<comment type="subcellular location">
    <subcellularLocation>
        <location evidence="1">Cell membrane</location>
        <topology evidence="1">Multi-pass membrane protein</topology>
    </subcellularLocation>
</comment>
<keyword evidence="2" id="KW-1003">Cell membrane</keyword>
<dbReference type="InterPro" id="IPR011701">
    <property type="entry name" value="MFS"/>
</dbReference>
<dbReference type="AlphaFoldDB" id="A0A562WDQ9"/>